<organism evidence="2 3">
    <name type="scientific">Nannocystis pusilla</name>
    <dbReference type="NCBI Taxonomy" id="889268"/>
    <lineage>
        <taxon>Bacteria</taxon>
        <taxon>Pseudomonadati</taxon>
        <taxon>Myxococcota</taxon>
        <taxon>Polyangia</taxon>
        <taxon>Nannocystales</taxon>
        <taxon>Nannocystaceae</taxon>
        <taxon>Nannocystis</taxon>
    </lineage>
</organism>
<evidence type="ECO:0000313" key="3">
    <source>
        <dbReference type="Proteomes" id="UP001150924"/>
    </source>
</evidence>
<dbReference type="RefSeq" id="WP_267770815.1">
    <property type="nucleotide sequence ID" value="NZ_JAPNKE010000002.1"/>
</dbReference>
<dbReference type="PANTHER" id="PTHR30469">
    <property type="entry name" value="MULTIDRUG RESISTANCE PROTEIN MDTA"/>
    <property type="match status" value="1"/>
</dbReference>
<dbReference type="Pfam" id="PF25989">
    <property type="entry name" value="YknX_C"/>
    <property type="match status" value="1"/>
</dbReference>
<dbReference type="GO" id="GO:1990281">
    <property type="term" value="C:efflux pump complex"/>
    <property type="evidence" value="ECO:0007669"/>
    <property type="project" value="TreeGrafter"/>
</dbReference>
<protein>
    <submittedName>
        <fullName evidence="2">Efflux RND transporter periplasmic adaptor subunit</fullName>
    </submittedName>
</protein>
<name>A0A9X3IYL9_9BACT</name>
<feature type="domain" description="YknX-like C-terminal permuted SH3-like" evidence="1">
    <location>
        <begin position="48"/>
        <end position="113"/>
    </location>
</feature>
<dbReference type="GO" id="GO:0015562">
    <property type="term" value="F:efflux transmembrane transporter activity"/>
    <property type="evidence" value="ECO:0007669"/>
    <property type="project" value="TreeGrafter"/>
</dbReference>
<evidence type="ECO:0000313" key="2">
    <source>
        <dbReference type="EMBL" id="MCY1008170.1"/>
    </source>
</evidence>
<accession>A0A9X3IYL9</accession>
<keyword evidence="3" id="KW-1185">Reference proteome</keyword>
<comment type="caution">
    <text evidence="2">The sequence shown here is derived from an EMBL/GenBank/DDBJ whole genome shotgun (WGS) entry which is preliminary data.</text>
</comment>
<sequence length="118" mass="12452">MTRTSGVLETRTRTLRVEIEVPGDESVLPGSFVYARLQVPRARPVPMIPASALVVRKEGTLVAKVSEGAVTLVPVKLGRDLGKEIEVLEGVAAGDEVVLQPPDTLESGQAVEVVPTVG</sequence>
<gene>
    <name evidence="2" type="ORF">OV079_21945</name>
</gene>
<dbReference type="EMBL" id="JAPNKE010000002">
    <property type="protein sequence ID" value="MCY1008170.1"/>
    <property type="molecule type" value="Genomic_DNA"/>
</dbReference>
<reference evidence="2" key="1">
    <citation type="submission" date="2022-11" db="EMBL/GenBank/DDBJ databases">
        <title>Minimal conservation of predation-associated metabolite biosynthetic gene clusters underscores biosynthetic potential of Myxococcota including descriptions for ten novel species: Archangium lansinium sp. nov., Myxococcus landrumus sp. nov., Nannocystis bai.</title>
        <authorList>
            <person name="Ahearne A."/>
            <person name="Stevens C."/>
            <person name="Phillips K."/>
        </authorList>
    </citation>
    <scope>NUCLEOTIDE SEQUENCE</scope>
    <source>
        <strain evidence="2">Na p29</strain>
    </source>
</reference>
<proteinExistence type="predicted"/>
<dbReference type="AlphaFoldDB" id="A0A9X3IYL9"/>
<dbReference type="Proteomes" id="UP001150924">
    <property type="component" value="Unassembled WGS sequence"/>
</dbReference>
<dbReference type="PANTHER" id="PTHR30469:SF37">
    <property type="entry name" value="RAGD PROTEIN"/>
    <property type="match status" value="1"/>
</dbReference>
<dbReference type="Gene3D" id="2.40.420.20">
    <property type="match status" value="1"/>
</dbReference>
<evidence type="ECO:0000259" key="1">
    <source>
        <dbReference type="Pfam" id="PF25989"/>
    </source>
</evidence>
<dbReference type="InterPro" id="IPR058637">
    <property type="entry name" value="YknX-like_C"/>
</dbReference>